<dbReference type="OrthoDB" id="3162439at2759"/>
<protein>
    <recommendedName>
        <fullName evidence="2">T6SS Phospholipase effector Tle1-like catalytic domain-containing protein</fullName>
    </recommendedName>
</protein>
<proteinExistence type="predicted"/>
<feature type="region of interest" description="Disordered" evidence="1">
    <location>
        <begin position="1"/>
        <end position="22"/>
    </location>
</feature>
<feature type="domain" description="T6SS Phospholipase effector Tle1-like catalytic" evidence="2">
    <location>
        <begin position="21"/>
        <end position="314"/>
    </location>
</feature>
<dbReference type="PANTHER" id="PTHR33840:SF2">
    <property type="entry name" value="TLE1 PHOSPHOLIPASE DOMAIN-CONTAINING PROTEIN"/>
    <property type="match status" value="1"/>
</dbReference>
<dbReference type="EMBL" id="ML995493">
    <property type="protein sequence ID" value="KAF2139466.1"/>
    <property type="molecule type" value="Genomic_DNA"/>
</dbReference>
<evidence type="ECO:0000313" key="4">
    <source>
        <dbReference type="Proteomes" id="UP000799438"/>
    </source>
</evidence>
<evidence type="ECO:0000259" key="2">
    <source>
        <dbReference type="Pfam" id="PF09994"/>
    </source>
</evidence>
<dbReference type="AlphaFoldDB" id="A0A6A6B6H1"/>
<feature type="compositionally biased region" description="Low complexity" evidence="1">
    <location>
        <begin position="9"/>
        <end position="20"/>
    </location>
</feature>
<evidence type="ECO:0000313" key="3">
    <source>
        <dbReference type="EMBL" id="KAF2139466.1"/>
    </source>
</evidence>
<dbReference type="GeneID" id="54296746"/>
<reference evidence="3" key="1">
    <citation type="journal article" date="2020" name="Stud. Mycol.">
        <title>101 Dothideomycetes genomes: a test case for predicting lifestyles and emergence of pathogens.</title>
        <authorList>
            <person name="Haridas S."/>
            <person name="Albert R."/>
            <person name="Binder M."/>
            <person name="Bloem J."/>
            <person name="Labutti K."/>
            <person name="Salamov A."/>
            <person name="Andreopoulos B."/>
            <person name="Baker S."/>
            <person name="Barry K."/>
            <person name="Bills G."/>
            <person name="Bluhm B."/>
            <person name="Cannon C."/>
            <person name="Castanera R."/>
            <person name="Culley D."/>
            <person name="Daum C."/>
            <person name="Ezra D."/>
            <person name="Gonzalez J."/>
            <person name="Henrissat B."/>
            <person name="Kuo A."/>
            <person name="Liang C."/>
            <person name="Lipzen A."/>
            <person name="Lutzoni F."/>
            <person name="Magnuson J."/>
            <person name="Mondo S."/>
            <person name="Nolan M."/>
            <person name="Ohm R."/>
            <person name="Pangilinan J."/>
            <person name="Park H.-J."/>
            <person name="Ramirez L."/>
            <person name="Alfaro M."/>
            <person name="Sun H."/>
            <person name="Tritt A."/>
            <person name="Yoshinaga Y."/>
            <person name="Zwiers L.-H."/>
            <person name="Turgeon B."/>
            <person name="Goodwin S."/>
            <person name="Spatafora J."/>
            <person name="Crous P."/>
            <person name="Grigoriev I."/>
        </authorList>
    </citation>
    <scope>NUCLEOTIDE SEQUENCE</scope>
    <source>
        <strain evidence="3">CBS 121167</strain>
    </source>
</reference>
<gene>
    <name evidence="3" type="ORF">K452DRAFT_275789</name>
</gene>
<keyword evidence="4" id="KW-1185">Reference proteome</keyword>
<name>A0A6A6B6H1_9PEZI</name>
<sequence>MVPESNQDPPAGSPGQPGSPRRLVLCFDGTGNKFHGSEVDTNIVKLYQMLERDKPGQFHYYQPGIGTYVKGQSRDTIFRIIPKIKSFIITTLDQAVGTSFSSHVLSGYRFIMRYYQPGDYIYIFGFSRGAYTARFLAEMLHDIGLLSKGNEEMVRFAWETFSNFQNAKGNTPDPDKPADKAAERATKKINDLEQYMDSFKTTFCRPNVDVHFLGLFDCVNSVGQFEIPIWRTSFKNIACPAARHIRHAVSIHERRIKFKPALFDLGDGSEMEGVDLKEVWFAGNHGDVGGGWGFQEPNQKHLLSDTPLNWMVQEVLHLPSPEGKVFFRTTNVKDIIKSENAFPGKVEEGTNAFELRKKCSQPHDMLSFGHGVGWLTVILWWIIEILPIFTRLELEKGKWEVRYWPPNLGAPRDRPTNAVVHSSVQEMTKAKILDDSSIPDAGGDNSHLANASKILGALTRWRKKAAREEDGQANGSSEKSSLSEKVTNGVKDAVSTLKP</sequence>
<organism evidence="3 4">
    <name type="scientific">Aplosporella prunicola CBS 121167</name>
    <dbReference type="NCBI Taxonomy" id="1176127"/>
    <lineage>
        <taxon>Eukaryota</taxon>
        <taxon>Fungi</taxon>
        <taxon>Dikarya</taxon>
        <taxon>Ascomycota</taxon>
        <taxon>Pezizomycotina</taxon>
        <taxon>Dothideomycetes</taxon>
        <taxon>Dothideomycetes incertae sedis</taxon>
        <taxon>Botryosphaeriales</taxon>
        <taxon>Aplosporellaceae</taxon>
        <taxon>Aplosporella</taxon>
    </lineage>
</organism>
<dbReference type="Pfam" id="PF09994">
    <property type="entry name" value="T6SS_Tle1-like_cat"/>
    <property type="match status" value="1"/>
</dbReference>
<dbReference type="InterPro" id="IPR018712">
    <property type="entry name" value="Tle1-like_cat"/>
</dbReference>
<evidence type="ECO:0000256" key="1">
    <source>
        <dbReference type="SAM" id="MobiDB-lite"/>
    </source>
</evidence>
<feature type="region of interest" description="Disordered" evidence="1">
    <location>
        <begin position="465"/>
        <end position="499"/>
    </location>
</feature>
<feature type="compositionally biased region" description="Polar residues" evidence="1">
    <location>
        <begin position="473"/>
        <end position="486"/>
    </location>
</feature>
<dbReference type="RefSeq" id="XP_033395179.1">
    <property type="nucleotide sequence ID" value="XM_033539250.1"/>
</dbReference>
<dbReference type="PANTHER" id="PTHR33840">
    <property type="match status" value="1"/>
</dbReference>
<accession>A0A6A6B6H1</accession>
<dbReference type="Proteomes" id="UP000799438">
    <property type="component" value="Unassembled WGS sequence"/>
</dbReference>